<organism evidence="1 2">
    <name type="scientific">Phytohabitans kaempferiae</name>
    <dbReference type="NCBI Taxonomy" id="1620943"/>
    <lineage>
        <taxon>Bacteria</taxon>
        <taxon>Bacillati</taxon>
        <taxon>Actinomycetota</taxon>
        <taxon>Actinomycetes</taxon>
        <taxon>Micromonosporales</taxon>
        <taxon>Micromonosporaceae</taxon>
    </lineage>
</organism>
<evidence type="ECO:0000313" key="1">
    <source>
        <dbReference type="EMBL" id="MFC0533904.1"/>
    </source>
</evidence>
<reference evidence="1 2" key="1">
    <citation type="submission" date="2024-09" db="EMBL/GenBank/DDBJ databases">
        <authorList>
            <person name="Sun Q."/>
            <person name="Mori K."/>
        </authorList>
    </citation>
    <scope>NUCLEOTIDE SEQUENCE [LARGE SCALE GENOMIC DNA]</scope>
    <source>
        <strain evidence="1 2">TBRC 3947</strain>
    </source>
</reference>
<proteinExistence type="predicted"/>
<evidence type="ECO:0000313" key="2">
    <source>
        <dbReference type="Proteomes" id="UP001589867"/>
    </source>
</evidence>
<keyword evidence="2" id="KW-1185">Reference proteome</keyword>
<comment type="caution">
    <text evidence="1">The sequence shown here is derived from an EMBL/GenBank/DDBJ whole genome shotgun (WGS) entry which is preliminary data.</text>
</comment>
<dbReference type="EMBL" id="JBHLUH010000091">
    <property type="protein sequence ID" value="MFC0533904.1"/>
    <property type="molecule type" value="Genomic_DNA"/>
</dbReference>
<protein>
    <submittedName>
        <fullName evidence="1">Uncharacterized protein</fullName>
    </submittedName>
</protein>
<sequence>MADDLTPTDYAYLIILKVEGRELSNNEMGERYGVRLQSPDYAKLNGLGYVLSQTKRRPYTHVLTKEGEKFLSGRLPVAKTKGSRRPTREEMLWAAVAAQHNAPVPVPVPVQRTDAPARGLGDRIRAAYAALADGPGDWVSLSKIRPLVGDVAKSDVDKVLRQLLDAPDVYLEPEHNRHRIDRAEREAAIRIGGEDRHKLAIGVR</sequence>
<accession>A0ABV6MH21</accession>
<gene>
    <name evidence="1" type="ORF">ACFFIA_40515</name>
</gene>
<name>A0ABV6MH21_9ACTN</name>
<dbReference type="Proteomes" id="UP001589867">
    <property type="component" value="Unassembled WGS sequence"/>
</dbReference>
<dbReference type="RefSeq" id="WP_377262065.1">
    <property type="nucleotide sequence ID" value="NZ_JBHLUH010000091.1"/>
</dbReference>